<evidence type="ECO:0000256" key="6">
    <source>
        <dbReference type="SAM" id="MobiDB-lite"/>
    </source>
</evidence>
<feature type="region of interest" description="Disordered" evidence="6">
    <location>
        <begin position="698"/>
        <end position="718"/>
    </location>
</feature>
<dbReference type="Proteomes" id="UP001620626">
    <property type="component" value="Unassembled WGS sequence"/>
</dbReference>
<protein>
    <recommendedName>
        <fullName evidence="7">DM domain-containing protein</fullName>
    </recommendedName>
</protein>
<evidence type="ECO:0000313" key="9">
    <source>
        <dbReference type="Proteomes" id="UP001620626"/>
    </source>
</evidence>
<name>A0ABD2IV31_9BILA</name>
<feature type="domain" description="DM" evidence="7">
    <location>
        <begin position="191"/>
        <end position="234"/>
    </location>
</feature>
<evidence type="ECO:0000256" key="3">
    <source>
        <dbReference type="ARBA" id="ARBA00023125"/>
    </source>
</evidence>
<dbReference type="PANTHER" id="PTHR12322:SF53">
    <property type="entry name" value="DOUBLESEX-MAB RELATED 11E"/>
    <property type="match status" value="1"/>
</dbReference>
<comment type="subcellular location">
    <subcellularLocation>
        <location evidence="5">Nucleus</location>
    </subcellularLocation>
</comment>
<dbReference type="GO" id="GO:0046872">
    <property type="term" value="F:metal ion binding"/>
    <property type="evidence" value="ECO:0007669"/>
    <property type="project" value="UniProtKB-KW"/>
</dbReference>
<dbReference type="PROSITE" id="PS50809">
    <property type="entry name" value="DM_2"/>
    <property type="match status" value="1"/>
</dbReference>
<dbReference type="Gene3D" id="4.10.1040.10">
    <property type="entry name" value="DM DNA-binding domain"/>
    <property type="match status" value="1"/>
</dbReference>
<keyword evidence="1 5" id="KW-0479">Metal-binding</keyword>
<keyword evidence="3 5" id="KW-0238">DNA-binding</keyword>
<feature type="DNA-binding region" description="DM" evidence="5">
    <location>
        <begin position="191"/>
        <end position="234"/>
    </location>
</feature>
<dbReference type="Pfam" id="PF00751">
    <property type="entry name" value="DM"/>
    <property type="match status" value="1"/>
</dbReference>
<dbReference type="SMART" id="SM00301">
    <property type="entry name" value="DM"/>
    <property type="match status" value="1"/>
</dbReference>
<proteinExistence type="predicted"/>
<feature type="region of interest" description="Disordered" evidence="6">
    <location>
        <begin position="324"/>
        <end position="345"/>
    </location>
</feature>
<evidence type="ECO:0000313" key="8">
    <source>
        <dbReference type="EMBL" id="KAL3080063.1"/>
    </source>
</evidence>
<evidence type="ECO:0000259" key="7">
    <source>
        <dbReference type="PROSITE" id="PS50809"/>
    </source>
</evidence>
<gene>
    <name evidence="8" type="ORF">niasHT_034621</name>
</gene>
<comment type="caution">
    <text evidence="8">The sequence shown here is derived from an EMBL/GenBank/DDBJ whole genome shotgun (WGS) entry which is preliminary data.</text>
</comment>
<evidence type="ECO:0000256" key="2">
    <source>
        <dbReference type="ARBA" id="ARBA00022833"/>
    </source>
</evidence>
<dbReference type="AlphaFoldDB" id="A0ABD2IV31"/>
<reference evidence="8 9" key="1">
    <citation type="submission" date="2024-10" db="EMBL/GenBank/DDBJ databases">
        <authorList>
            <person name="Kim D."/>
        </authorList>
    </citation>
    <scope>NUCLEOTIDE SEQUENCE [LARGE SCALE GENOMIC DNA]</scope>
    <source>
        <strain evidence="8">BH-2024</strain>
    </source>
</reference>
<organism evidence="8 9">
    <name type="scientific">Heterodera trifolii</name>
    <dbReference type="NCBI Taxonomy" id="157864"/>
    <lineage>
        <taxon>Eukaryota</taxon>
        <taxon>Metazoa</taxon>
        <taxon>Ecdysozoa</taxon>
        <taxon>Nematoda</taxon>
        <taxon>Chromadorea</taxon>
        <taxon>Rhabditida</taxon>
        <taxon>Tylenchina</taxon>
        <taxon>Tylenchomorpha</taxon>
        <taxon>Tylenchoidea</taxon>
        <taxon>Heteroderidae</taxon>
        <taxon>Heteroderinae</taxon>
        <taxon>Heterodera</taxon>
    </lineage>
</organism>
<keyword evidence="9" id="KW-1185">Reference proteome</keyword>
<dbReference type="PROSITE" id="PS40000">
    <property type="entry name" value="DM_1"/>
    <property type="match status" value="1"/>
</dbReference>
<dbReference type="InterPro" id="IPR036407">
    <property type="entry name" value="DM_DNA-bd_sf"/>
</dbReference>
<dbReference type="GO" id="GO:0003677">
    <property type="term" value="F:DNA binding"/>
    <property type="evidence" value="ECO:0007669"/>
    <property type="project" value="UniProtKB-UniRule"/>
</dbReference>
<dbReference type="InterPro" id="IPR026607">
    <property type="entry name" value="DMRT"/>
</dbReference>
<keyword evidence="2 5" id="KW-0862">Zinc</keyword>
<evidence type="ECO:0000256" key="5">
    <source>
        <dbReference type="PROSITE-ProRule" id="PRU00070"/>
    </source>
</evidence>
<dbReference type="EMBL" id="JBICBT010001175">
    <property type="protein sequence ID" value="KAL3080063.1"/>
    <property type="molecule type" value="Genomic_DNA"/>
</dbReference>
<sequence>MMRRNTVSAPSSSVNSAKLLAAIDNSSSSSTGCPSASVGLVDGSDGSVGGTSAIAVPVVESVCVPVDLPAGTQIVVETQVLTSDVDQTVAEVEKLDKQARIIQQVEQALNSIGGPSTADERTAETLKMGAGDGGSLTMIMPADEHRQFRMEAAEEYAAQNGTLMGTESGGTFTQGGGTAANGGQTNRTLFCRKCEGHGFQRPLKGHASSCPYNNCTCKTCKNVMSLRANAIIRRYRTRTNECGLVLKPVHFKNGNTRLRVFPKFISEEECLPIPPAQMGELRTKNCSGGDGETEQRTVGELGGIPLGQKTLSLRNLTSAGGSKRFSAIEDDEMRPVSSPKRATSHDGNFVELFTSATSAGGDEPSLVPAGLHLLPFALPTSSTSSDALAQCQTQSACLFAKTPNRSENAANLEFHQQNILSLNSARTATERGQTMQFYGHNSTANVPINFTIGATNNGQPQQQQQQNIVSLLGQFGGASTANDGQMGQNATMGNALTMTTNSMGGLFMCDQQKQQNLWVQQQQQQKQQHIQGLLAQLDPSLLVQLLSPFPAVPQQHLLPPPPSSVNPLTQLVEQLQQLQQHSPASSLLSAAGVCRNSATEGKKGAFGNTMAEVPSFHSPTAATAAAALPNIALSHLPPSVAVPRLSAVGDNETTRPIRLTETLALAPDASHWLADPQFSQFVAIVGQLERHMLGIGPREQTTPATQNKSGQTPPPFVF</sequence>
<dbReference type="SUPFAM" id="SSF82927">
    <property type="entry name" value="Cysteine-rich DNA binding domain, (DM domain)"/>
    <property type="match status" value="1"/>
</dbReference>
<evidence type="ECO:0000256" key="1">
    <source>
        <dbReference type="ARBA" id="ARBA00022723"/>
    </source>
</evidence>
<accession>A0ABD2IV31</accession>
<keyword evidence="4 5" id="KW-0539">Nucleus</keyword>
<feature type="compositionally biased region" description="Polar residues" evidence="6">
    <location>
        <begin position="699"/>
        <end position="711"/>
    </location>
</feature>
<evidence type="ECO:0000256" key="4">
    <source>
        <dbReference type="ARBA" id="ARBA00023242"/>
    </source>
</evidence>
<dbReference type="InterPro" id="IPR001275">
    <property type="entry name" value="DM_DNA-bd"/>
</dbReference>
<dbReference type="PANTHER" id="PTHR12322">
    <property type="entry name" value="DOUBLESEX AND MAB-3 RELATED TRANSCRIPTION FACTOR DMRT"/>
    <property type="match status" value="1"/>
</dbReference>
<dbReference type="GO" id="GO:0005634">
    <property type="term" value="C:nucleus"/>
    <property type="evidence" value="ECO:0007669"/>
    <property type="project" value="UniProtKB-SubCell"/>
</dbReference>